<keyword evidence="6" id="KW-1185">Reference proteome</keyword>
<reference evidence="5" key="1">
    <citation type="journal article" date="2021" name="Genome Biol. Evol.">
        <title>The assembled and annotated genome of the fairy-ring fungus Marasmius oreades.</title>
        <authorList>
            <person name="Hiltunen M."/>
            <person name="Ament-Velasquez S.L."/>
            <person name="Johannesson H."/>
        </authorList>
    </citation>
    <scope>NUCLEOTIDE SEQUENCE</scope>
    <source>
        <strain evidence="5">03SP1</strain>
    </source>
</reference>
<feature type="region of interest" description="Disordered" evidence="3">
    <location>
        <begin position="891"/>
        <end position="918"/>
    </location>
</feature>
<dbReference type="InterPro" id="IPR055127">
    <property type="entry name" value="YEATS2_3HBD"/>
</dbReference>
<dbReference type="AlphaFoldDB" id="A0A9P7S085"/>
<evidence type="ECO:0000256" key="3">
    <source>
        <dbReference type="SAM" id="MobiDB-lite"/>
    </source>
</evidence>
<dbReference type="GO" id="GO:0005634">
    <property type="term" value="C:nucleus"/>
    <property type="evidence" value="ECO:0007669"/>
    <property type="project" value="UniProtKB-SubCell"/>
</dbReference>
<dbReference type="RefSeq" id="XP_043009165.1">
    <property type="nucleotide sequence ID" value="XM_043153880.1"/>
</dbReference>
<dbReference type="Proteomes" id="UP001049176">
    <property type="component" value="Chromosome 5"/>
</dbReference>
<sequence>MHPHKRRRVEESEDLGVTEGQYLQAILPEISLEIGLRRRLVETIESRIAWASLLQEILTNDPSSNSETSFKDVALESLHAVESRNRILYPSDATIPIITVAPPTQKHRPPPKEKPITRSQKAKFLFLRSNDRVFILRCPACLRHSFSSLQGLYNHSRISHYVEWGSHEECVKACAVPQQDFDQTLDLETGIDIRSTSQIGGILPSVRSLFQMAVDGAHAEPSSALDGGEGNEEDTGLYLTRTLGWHSDTPALAQFLGKEVTRKSIKIWDEDADVDVEGLDETTHQNSTRRRWRMPYLHRSRVKEDPTAESVGDSISPVLHQNSKSHLTKSDSITVRPHHETSRFHITCRVIITDHSLFIPEGRRFSHGTHKWMVTVESASYSLDLTSVLTNLTVSPLSDTTGMAASNMFDALSTKEPPFVVVGTTSEPFLAKIELKFTPSVTHREGQTVVLEHWVGLDMLGTTGPCKGDEQVVDIELDKDTFILPVKSGYLPVTSKVHWDNVTSTVDSNDRVGASNEPKQKEVDADGPLLYQGILQSLLPKFPMTIKDALVASNTRTKAAPRLPYKLVPGPVQLQRLVIGRRKAIEWARAKAIRDAYTDKIKDLRHSSDSKQLIPLTVGDVYCWLEDEGYFFRGQSREESLDSGKGRQTKGKVRDIAEEDKWCRACGLGLSLHLNTSASGASFGSDTSPPGAAPVPTGQSIDGASRDGAQGDFQCTIIPSSNWNLRFPMLDVEKVFQKCLQRNMTTIPVAEASVSPTMFEHPLNGPAHLIELAKNRRNRLMVSASDPVMTRFVLSQFGTSRLPISSALFTPNESHRRFPIHQLGMSSSTVDVALAPHAYLALATKQFIRALVEAALEVCNRDKDSAIASLAQTKHRQGQDHYPNNLTPVIFMQPGSTASGPRKKSASGNGRKKDSTNKIQTSIKILTPLHILGAVHNSQNTSRAALHTCLSRLGISLHGNHSETIMPESLTTSSSAPV</sequence>
<accession>A0A9P7S085</accession>
<dbReference type="InterPro" id="IPR038704">
    <property type="entry name" value="YEAST_sf"/>
</dbReference>
<evidence type="ECO:0000256" key="2">
    <source>
        <dbReference type="PROSITE-ProRule" id="PRU00376"/>
    </source>
</evidence>
<comment type="subcellular location">
    <subcellularLocation>
        <location evidence="2">Nucleus</location>
    </subcellularLocation>
</comment>
<comment type="caution">
    <text evidence="5">The sequence shown here is derived from an EMBL/GenBank/DDBJ whole genome shotgun (WGS) entry which is preliminary data.</text>
</comment>
<dbReference type="GeneID" id="66078102"/>
<dbReference type="OrthoDB" id="1741717at2759"/>
<dbReference type="InterPro" id="IPR055129">
    <property type="entry name" value="YEATS_dom"/>
</dbReference>
<dbReference type="Pfam" id="PF22951">
    <property type="entry name" value="3HBD"/>
    <property type="match status" value="1"/>
</dbReference>
<evidence type="ECO:0000256" key="1">
    <source>
        <dbReference type="ARBA" id="ARBA00023242"/>
    </source>
</evidence>
<organism evidence="5 6">
    <name type="scientific">Marasmius oreades</name>
    <name type="common">fairy-ring Marasmius</name>
    <dbReference type="NCBI Taxonomy" id="181124"/>
    <lineage>
        <taxon>Eukaryota</taxon>
        <taxon>Fungi</taxon>
        <taxon>Dikarya</taxon>
        <taxon>Basidiomycota</taxon>
        <taxon>Agaricomycotina</taxon>
        <taxon>Agaricomycetes</taxon>
        <taxon>Agaricomycetidae</taxon>
        <taxon>Agaricales</taxon>
        <taxon>Marasmiineae</taxon>
        <taxon>Marasmiaceae</taxon>
        <taxon>Marasmius</taxon>
    </lineage>
</organism>
<dbReference type="Gene3D" id="2.60.40.1970">
    <property type="entry name" value="YEATS domain"/>
    <property type="match status" value="1"/>
</dbReference>
<evidence type="ECO:0000313" key="6">
    <source>
        <dbReference type="Proteomes" id="UP001049176"/>
    </source>
</evidence>
<feature type="region of interest" description="Disordered" evidence="3">
    <location>
        <begin position="680"/>
        <end position="706"/>
    </location>
</feature>
<feature type="domain" description="YEATS" evidence="4">
    <location>
        <begin position="340"/>
        <end position="496"/>
    </location>
</feature>
<evidence type="ECO:0000259" key="4">
    <source>
        <dbReference type="PROSITE" id="PS51037"/>
    </source>
</evidence>
<proteinExistence type="predicted"/>
<name>A0A9P7S085_9AGAR</name>
<keyword evidence="1 2" id="KW-0539">Nucleus</keyword>
<dbReference type="PROSITE" id="PS51037">
    <property type="entry name" value="YEATS"/>
    <property type="match status" value="1"/>
</dbReference>
<gene>
    <name evidence="5" type="ORF">E1B28_009026</name>
</gene>
<protein>
    <recommendedName>
        <fullName evidence="4">YEATS domain-containing protein</fullName>
    </recommendedName>
</protein>
<dbReference type="KEGG" id="more:E1B28_009026"/>
<evidence type="ECO:0000313" key="5">
    <source>
        <dbReference type="EMBL" id="KAG7092695.1"/>
    </source>
</evidence>
<dbReference type="EMBL" id="CM032185">
    <property type="protein sequence ID" value="KAG7092695.1"/>
    <property type="molecule type" value="Genomic_DNA"/>
</dbReference>